<feature type="transmembrane region" description="Helical" evidence="3">
    <location>
        <begin position="157"/>
        <end position="175"/>
    </location>
</feature>
<dbReference type="InterPro" id="IPR029787">
    <property type="entry name" value="Nucleotide_cyclase"/>
</dbReference>
<protein>
    <recommendedName>
        <fullName evidence="1">diguanylate cyclase</fullName>
        <ecNumber evidence="1">2.7.7.65</ecNumber>
    </recommendedName>
</protein>
<dbReference type="NCBIfam" id="TIGR00254">
    <property type="entry name" value="GGDEF"/>
    <property type="match status" value="1"/>
</dbReference>
<evidence type="ECO:0000313" key="6">
    <source>
        <dbReference type="Proteomes" id="UP000199527"/>
    </source>
</evidence>
<sequence>MSHRLIQLCLALFLAASVLFLPSWLVSSSYEIQWLLQNLPWVLLASAWIVSRIYRLQKLSFMVLVSLASYGVIQWKLQVPLPQGNTELIFWGLCLLAPLLVFLLDVLPEKWIATGRGGFAYALLLAPVALFSMLLSSSAEATHRWLASWVTVLGGYPLPWVLTLMMACYFVISTLIQTRRRDKGDSAALLCLMALGLTCYQFDTPGVSSSMFTILGLCLLVLLMLHSYRLAFFDLLTGVRNRRSLDAVMQGLSGRYQLAMIDIDHFKTFNDTFGHDVGDDVLRLVAQMLTRVKAGGTVYRYGGEEFTIVFRSRERKRCLAALDAIREEIAAYPFYVRSTQSAGVARRSRSQAPKVAPQTITVSMGLAQPRAEDANVEQVVKRADEALYQAKQAGRNCIKADRILNRRPSRRRVAA</sequence>
<gene>
    <name evidence="5" type="ORF">SAMN04488540_107160</name>
</gene>
<dbReference type="InterPro" id="IPR000160">
    <property type="entry name" value="GGDEF_dom"/>
</dbReference>
<feature type="transmembrane region" description="Helical" evidence="3">
    <location>
        <begin position="38"/>
        <end position="54"/>
    </location>
</feature>
<evidence type="ECO:0000256" key="3">
    <source>
        <dbReference type="SAM" id="Phobius"/>
    </source>
</evidence>
<dbReference type="RefSeq" id="WP_090365233.1">
    <property type="nucleotide sequence ID" value="NZ_FNEM01000007.1"/>
</dbReference>
<feature type="transmembrane region" description="Helical" evidence="3">
    <location>
        <begin position="119"/>
        <end position="137"/>
    </location>
</feature>
<dbReference type="OrthoDB" id="9812260at2"/>
<feature type="domain" description="GGDEF" evidence="4">
    <location>
        <begin position="254"/>
        <end position="403"/>
    </location>
</feature>
<dbReference type="Proteomes" id="UP000199527">
    <property type="component" value="Unassembled WGS sequence"/>
</dbReference>
<dbReference type="PANTHER" id="PTHR45138:SF9">
    <property type="entry name" value="DIGUANYLATE CYCLASE DGCM-RELATED"/>
    <property type="match status" value="1"/>
</dbReference>
<dbReference type="Pfam" id="PF00990">
    <property type="entry name" value="GGDEF"/>
    <property type="match status" value="1"/>
</dbReference>
<dbReference type="CDD" id="cd01949">
    <property type="entry name" value="GGDEF"/>
    <property type="match status" value="1"/>
</dbReference>
<evidence type="ECO:0000256" key="1">
    <source>
        <dbReference type="ARBA" id="ARBA00012528"/>
    </source>
</evidence>
<evidence type="ECO:0000313" key="5">
    <source>
        <dbReference type="EMBL" id="SDJ38539.1"/>
    </source>
</evidence>
<comment type="catalytic activity">
    <reaction evidence="2">
        <text>2 GTP = 3',3'-c-di-GMP + 2 diphosphate</text>
        <dbReference type="Rhea" id="RHEA:24898"/>
        <dbReference type="ChEBI" id="CHEBI:33019"/>
        <dbReference type="ChEBI" id="CHEBI:37565"/>
        <dbReference type="ChEBI" id="CHEBI:58805"/>
        <dbReference type="EC" id="2.7.7.65"/>
    </reaction>
</comment>
<dbReference type="PROSITE" id="PS50887">
    <property type="entry name" value="GGDEF"/>
    <property type="match status" value="1"/>
</dbReference>
<dbReference type="InterPro" id="IPR043128">
    <property type="entry name" value="Rev_trsase/Diguanyl_cyclase"/>
</dbReference>
<reference evidence="6" key="1">
    <citation type="submission" date="2016-10" db="EMBL/GenBank/DDBJ databases">
        <authorList>
            <person name="Varghese N."/>
            <person name="Submissions S."/>
        </authorList>
    </citation>
    <scope>NUCLEOTIDE SEQUENCE [LARGE SCALE GENOMIC DNA]</scope>
    <source>
        <strain evidence="6">DSM 23317</strain>
    </source>
</reference>
<dbReference type="SUPFAM" id="SSF55073">
    <property type="entry name" value="Nucleotide cyclase"/>
    <property type="match status" value="1"/>
</dbReference>
<feature type="transmembrane region" description="Helical" evidence="3">
    <location>
        <begin position="209"/>
        <end position="232"/>
    </location>
</feature>
<feature type="transmembrane region" description="Helical" evidence="3">
    <location>
        <begin position="187"/>
        <end position="203"/>
    </location>
</feature>
<keyword evidence="3" id="KW-1133">Transmembrane helix</keyword>
<dbReference type="SMART" id="SM00267">
    <property type="entry name" value="GGDEF"/>
    <property type="match status" value="1"/>
</dbReference>
<dbReference type="GO" id="GO:1902201">
    <property type="term" value="P:negative regulation of bacterial-type flagellum-dependent cell motility"/>
    <property type="evidence" value="ECO:0007669"/>
    <property type="project" value="TreeGrafter"/>
</dbReference>
<feature type="transmembrane region" description="Helical" evidence="3">
    <location>
        <begin position="89"/>
        <end position="107"/>
    </location>
</feature>
<keyword evidence="3" id="KW-0472">Membrane</keyword>
<dbReference type="GO" id="GO:0052621">
    <property type="term" value="F:diguanylate cyclase activity"/>
    <property type="evidence" value="ECO:0007669"/>
    <property type="project" value="UniProtKB-EC"/>
</dbReference>
<dbReference type="AlphaFoldDB" id="A0A1G8TAA1"/>
<dbReference type="Gene3D" id="3.30.70.270">
    <property type="match status" value="1"/>
</dbReference>
<evidence type="ECO:0000256" key="2">
    <source>
        <dbReference type="ARBA" id="ARBA00034247"/>
    </source>
</evidence>
<organism evidence="5 6">
    <name type="scientific">Ferrimonas sediminum</name>
    <dbReference type="NCBI Taxonomy" id="718193"/>
    <lineage>
        <taxon>Bacteria</taxon>
        <taxon>Pseudomonadati</taxon>
        <taxon>Pseudomonadota</taxon>
        <taxon>Gammaproteobacteria</taxon>
        <taxon>Alteromonadales</taxon>
        <taxon>Ferrimonadaceae</taxon>
        <taxon>Ferrimonas</taxon>
    </lineage>
</organism>
<name>A0A1G8TAA1_9GAMM</name>
<dbReference type="InterPro" id="IPR050469">
    <property type="entry name" value="Diguanylate_Cyclase"/>
</dbReference>
<keyword evidence="6" id="KW-1185">Reference proteome</keyword>
<dbReference type="EMBL" id="FNEM01000007">
    <property type="protein sequence ID" value="SDJ38539.1"/>
    <property type="molecule type" value="Genomic_DNA"/>
</dbReference>
<dbReference type="PANTHER" id="PTHR45138">
    <property type="entry name" value="REGULATORY COMPONENTS OF SENSORY TRANSDUCTION SYSTEM"/>
    <property type="match status" value="1"/>
</dbReference>
<evidence type="ECO:0000259" key="4">
    <source>
        <dbReference type="PROSITE" id="PS50887"/>
    </source>
</evidence>
<dbReference type="EC" id="2.7.7.65" evidence="1"/>
<proteinExistence type="predicted"/>
<feature type="transmembrane region" description="Helical" evidence="3">
    <location>
        <begin position="61"/>
        <end position="77"/>
    </location>
</feature>
<dbReference type="GO" id="GO:0005886">
    <property type="term" value="C:plasma membrane"/>
    <property type="evidence" value="ECO:0007669"/>
    <property type="project" value="TreeGrafter"/>
</dbReference>
<dbReference type="GO" id="GO:0043709">
    <property type="term" value="P:cell adhesion involved in single-species biofilm formation"/>
    <property type="evidence" value="ECO:0007669"/>
    <property type="project" value="TreeGrafter"/>
</dbReference>
<accession>A0A1G8TAA1</accession>
<keyword evidence="3" id="KW-0812">Transmembrane</keyword>